<dbReference type="InterPro" id="IPR025631">
    <property type="entry name" value="Porin_10"/>
</dbReference>
<feature type="non-terminal residue" evidence="1">
    <location>
        <position position="79"/>
    </location>
</feature>
<organism evidence="1">
    <name type="scientific">human gut metagenome</name>
    <dbReference type="NCBI Taxonomy" id="408170"/>
    <lineage>
        <taxon>unclassified sequences</taxon>
        <taxon>metagenomes</taxon>
        <taxon>organismal metagenomes</taxon>
    </lineage>
</organism>
<proteinExistence type="predicted"/>
<sequence>MGADVRYFSKYYAPDYSPVIGQFYNQNPDDKIEIGAFPIVNVYANLHLKRTRFFIMMYHVNAGSGKSNYFLAPHYPINP</sequence>
<protein>
    <submittedName>
        <fullName evidence="1">Uncharacterized protein</fullName>
    </submittedName>
</protein>
<dbReference type="AlphaFoldDB" id="K1U4M3"/>
<comment type="caution">
    <text evidence="1">The sequence shown here is derived from an EMBL/GenBank/DDBJ whole genome shotgun (WGS) entry which is preliminary data.</text>
</comment>
<reference evidence="1" key="1">
    <citation type="journal article" date="2013" name="Environ. Microbiol.">
        <title>Microbiota from the distal guts of lean and obese adolescents exhibit partial functional redundancy besides clear differences in community structure.</title>
        <authorList>
            <person name="Ferrer M."/>
            <person name="Ruiz A."/>
            <person name="Lanza F."/>
            <person name="Haange S.B."/>
            <person name="Oberbach A."/>
            <person name="Till H."/>
            <person name="Bargiela R."/>
            <person name="Campoy C."/>
            <person name="Segura M.T."/>
            <person name="Richter M."/>
            <person name="von Bergen M."/>
            <person name="Seifert J."/>
            <person name="Suarez A."/>
        </authorList>
    </citation>
    <scope>NUCLEOTIDE SEQUENCE</scope>
</reference>
<evidence type="ECO:0000313" key="1">
    <source>
        <dbReference type="EMBL" id="EKC80217.1"/>
    </source>
</evidence>
<gene>
    <name evidence="1" type="ORF">LEA_01618</name>
</gene>
<name>K1U4M3_9ZZZZ</name>
<accession>K1U4M3</accession>
<dbReference type="Pfam" id="PF14121">
    <property type="entry name" value="Porin_10"/>
    <property type="match status" value="1"/>
</dbReference>
<dbReference type="EMBL" id="AJWY01001120">
    <property type="protein sequence ID" value="EKC80217.1"/>
    <property type="molecule type" value="Genomic_DNA"/>
</dbReference>